<accession>A0A6M3KVA1</accession>
<gene>
    <name evidence="1" type="ORF">MM415B02248_0008</name>
</gene>
<organism evidence="1">
    <name type="scientific">viral metagenome</name>
    <dbReference type="NCBI Taxonomy" id="1070528"/>
    <lineage>
        <taxon>unclassified sequences</taxon>
        <taxon>metagenomes</taxon>
        <taxon>organismal metagenomes</taxon>
    </lineage>
</organism>
<dbReference type="EMBL" id="MT142562">
    <property type="protein sequence ID" value="QJA85228.1"/>
    <property type="molecule type" value="Genomic_DNA"/>
</dbReference>
<evidence type="ECO:0000313" key="1">
    <source>
        <dbReference type="EMBL" id="QJA85228.1"/>
    </source>
</evidence>
<evidence type="ECO:0008006" key="2">
    <source>
        <dbReference type="Google" id="ProtNLM"/>
    </source>
</evidence>
<sequence>MNIRDFNPANLFRKQKPKTEPVPTNPQIRDGFDHPFAQTFNKYNPLEHNITLFRTMREAIPFLNVAILKRIKLLGGFEFETYGNKAVQDVLEYYRDNIRIINQFAKGLDTYIAANADSTFTTGFCVSEIVLTRMLNDVYGVKLARSEDISFVKDKDTGQLLLAKKEHTSWKPIPFEYQDRINYLAFDQRDGNPQGYSMMYGLPFVGQVLIRMEKSWENKAWRIGDPTYITVITGGVDQDAADVNDMKDQLATRLEQVMQVRREGKTGDIAAAIGYGGSIKIETLGSSDTVITEEIPVRTTLEQIVAGSGLAPFMLGLSWSTTERMSKDQNDLIVSNVNWERTRIESSVIRPTLDMALLFNGKAGAKWDVRWDEVNLMDEKEQAMAGFLDAQRVLKLIEAVAQMLSYEFIDEQGAEAYLINEGIVKSKMPKGWYKKYEGRQFVKEMALTLLRDRDNGKNKKTKINIPMELTS</sequence>
<protein>
    <recommendedName>
        <fullName evidence="2">Portal protein</fullName>
    </recommendedName>
</protein>
<reference evidence="1" key="1">
    <citation type="submission" date="2020-03" db="EMBL/GenBank/DDBJ databases">
        <title>The deep terrestrial virosphere.</title>
        <authorList>
            <person name="Holmfeldt K."/>
            <person name="Nilsson E."/>
            <person name="Simone D."/>
            <person name="Lopez-Fernandez M."/>
            <person name="Wu X."/>
            <person name="de Brujin I."/>
            <person name="Lundin D."/>
            <person name="Andersson A."/>
            <person name="Bertilsson S."/>
            <person name="Dopson M."/>
        </authorList>
    </citation>
    <scope>NUCLEOTIDE SEQUENCE</scope>
    <source>
        <strain evidence="1">MM415B02248</strain>
    </source>
</reference>
<name>A0A6M3KVA1_9ZZZZ</name>
<dbReference type="AlphaFoldDB" id="A0A6M3KVA1"/>
<proteinExistence type="predicted"/>